<dbReference type="AlphaFoldDB" id="A0A9P7M6R0"/>
<sequence length="150" mass="16853">MKFATALIALATAVMASPASLPVEARAVEVPKTLEARCDSCEIKHHQGGYGRYQGQKKHCDNWVPVNAEGIAIDINAEICLNLQFDLGFINIDLSAAFDVEIDVALLHLFYPSCHRLVCDPTYSCKKNEPIPEDKCWTHEFDQNKYNSYY</sequence>
<organism evidence="2 3">
    <name type="scientific">Claviceps pazoutovae</name>
    <dbReference type="NCBI Taxonomy" id="1649127"/>
    <lineage>
        <taxon>Eukaryota</taxon>
        <taxon>Fungi</taxon>
        <taxon>Dikarya</taxon>
        <taxon>Ascomycota</taxon>
        <taxon>Pezizomycotina</taxon>
        <taxon>Sordariomycetes</taxon>
        <taxon>Hypocreomycetidae</taxon>
        <taxon>Hypocreales</taxon>
        <taxon>Clavicipitaceae</taxon>
        <taxon>Claviceps</taxon>
    </lineage>
</organism>
<keyword evidence="3" id="KW-1185">Reference proteome</keyword>
<accession>A0A9P7M6R0</accession>
<evidence type="ECO:0000256" key="1">
    <source>
        <dbReference type="SAM" id="SignalP"/>
    </source>
</evidence>
<evidence type="ECO:0000313" key="2">
    <source>
        <dbReference type="EMBL" id="KAG5931082.1"/>
    </source>
</evidence>
<gene>
    <name evidence="2" type="ORF">E4U60_006507</name>
</gene>
<comment type="caution">
    <text evidence="2">The sequence shown here is derived from an EMBL/GenBank/DDBJ whole genome shotgun (WGS) entry which is preliminary data.</text>
</comment>
<proteinExistence type="predicted"/>
<dbReference type="Proteomes" id="UP000706124">
    <property type="component" value="Unassembled WGS sequence"/>
</dbReference>
<protein>
    <submittedName>
        <fullName evidence="2">Uncharacterized protein</fullName>
    </submittedName>
</protein>
<name>A0A9P7M6R0_9HYPO</name>
<dbReference type="EMBL" id="SRPO01000632">
    <property type="protein sequence ID" value="KAG5931082.1"/>
    <property type="molecule type" value="Genomic_DNA"/>
</dbReference>
<evidence type="ECO:0000313" key="3">
    <source>
        <dbReference type="Proteomes" id="UP000706124"/>
    </source>
</evidence>
<feature type="chain" id="PRO_5040180970" evidence="1">
    <location>
        <begin position="17"/>
        <end position="150"/>
    </location>
</feature>
<reference evidence="2 3" key="1">
    <citation type="journal article" date="2020" name="bioRxiv">
        <title>Whole genome comparisons of ergot fungi reveals the divergence and evolution of species within the genus Claviceps are the result of varying mechanisms driving genome evolution and host range expansion.</title>
        <authorList>
            <person name="Wyka S.A."/>
            <person name="Mondo S.J."/>
            <person name="Liu M."/>
            <person name="Dettman J."/>
            <person name="Nalam V."/>
            <person name="Broders K.D."/>
        </authorList>
    </citation>
    <scope>NUCLEOTIDE SEQUENCE [LARGE SCALE GENOMIC DNA]</scope>
    <source>
        <strain evidence="2 3">CCC 1485</strain>
    </source>
</reference>
<dbReference type="OrthoDB" id="4955966at2759"/>
<feature type="signal peptide" evidence="1">
    <location>
        <begin position="1"/>
        <end position="16"/>
    </location>
</feature>
<keyword evidence="1" id="KW-0732">Signal</keyword>